<dbReference type="PANTHER" id="PTHR46033">
    <property type="entry name" value="PROTEIN MAIN-LIKE 2"/>
    <property type="match status" value="1"/>
</dbReference>
<comment type="caution">
    <text evidence="1">The sequence shown here is derived from an EMBL/GenBank/DDBJ whole genome shotgun (WGS) entry which is preliminary data.</text>
</comment>
<reference evidence="1 2" key="1">
    <citation type="journal article" date="2023" name="Plants (Basel)">
        <title>Bridging the Gap: Combining Genomics and Transcriptomics Approaches to Understand Stylosanthes scabra, an Orphan Legume from the Brazilian Caatinga.</title>
        <authorList>
            <person name="Ferreira-Neto J.R.C."/>
            <person name="da Silva M.D."/>
            <person name="Binneck E."/>
            <person name="de Melo N.F."/>
            <person name="da Silva R.H."/>
            <person name="de Melo A.L.T.M."/>
            <person name="Pandolfi V."/>
            <person name="Bustamante F.O."/>
            <person name="Brasileiro-Vidal A.C."/>
            <person name="Benko-Iseppon A.M."/>
        </authorList>
    </citation>
    <scope>NUCLEOTIDE SEQUENCE [LARGE SCALE GENOMIC DNA]</scope>
    <source>
        <tissue evidence="1">Leaves</tissue>
    </source>
</reference>
<gene>
    <name evidence="1" type="ORF">PIB30_051811</name>
</gene>
<evidence type="ECO:0000313" key="2">
    <source>
        <dbReference type="Proteomes" id="UP001341840"/>
    </source>
</evidence>
<proteinExistence type="predicted"/>
<dbReference type="InterPro" id="IPR044824">
    <property type="entry name" value="MAIN-like"/>
</dbReference>
<name>A0ABU6VHQ1_9FABA</name>
<protein>
    <recommendedName>
        <fullName evidence="3">Aminotransferase-like plant mobile domain-containing protein</fullName>
    </recommendedName>
</protein>
<dbReference type="Proteomes" id="UP001341840">
    <property type="component" value="Unassembled WGS sequence"/>
</dbReference>
<dbReference type="EMBL" id="JASCZI010151405">
    <property type="protein sequence ID" value="MED6172634.1"/>
    <property type="molecule type" value="Genomic_DNA"/>
</dbReference>
<organism evidence="1 2">
    <name type="scientific">Stylosanthes scabra</name>
    <dbReference type="NCBI Taxonomy" id="79078"/>
    <lineage>
        <taxon>Eukaryota</taxon>
        <taxon>Viridiplantae</taxon>
        <taxon>Streptophyta</taxon>
        <taxon>Embryophyta</taxon>
        <taxon>Tracheophyta</taxon>
        <taxon>Spermatophyta</taxon>
        <taxon>Magnoliopsida</taxon>
        <taxon>eudicotyledons</taxon>
        <taxon>Gunneridae</taxon>
        <taxon>Pentapetalae</taxon>
        <taxon>rosids</taxon>
        <taxon>fabids</taxon>
        <taxon>Fabales</taxon>
        <taxon>Fabaceae</taxon>
        <taxon>Papilionoideae</taxon>
        <taxon>50 kb inversion clade</taxon>
        <taxon>dalbergioids sensu lato</taxon>
        <taxon>Dalbergieae</taxon>
        <taxon>Pterocarpus clade</taxon>
        <taxon>Stylosanthes</taxon>
    </lineage>
</organism>
<accession>A0ABU6VHQ1</accession>
<sequence>MPRDLERDACTVTFGWFKRRALLEQPSEDLVVRHARAYIMLLLSTALFGDKTAARVHLRWLPFVDHIDDLGIQMGICSSSLTVQESMPSSYQERRLVGRWRRYLPTSDEKDPRVIQHRRQLDRMTFHEFICVLYRVDAVEAVVHPSILHPDHKALWTSIIPLIYFGSIEWHQVDRVIP</sequence>
<dbReference type="PANTHER" id="PTHR46033:SF8">
    <property type="entry name" value="PROTEIN MAINTENANCE OF MERISTEMS-LIKE"/>
    <property type="match status" value="1"/>
</dbReference>
<evidence type="ECO:0000313" key="1">
    <source>
        <dbReference type="EMBL" id="MED6172634.1"/>
    </source>
</evidence>
<keyword evidence="2" id="KW-1185">Reference proteome</keyword>
<evidence type="ECO:0008006" key="3">
    <source>
        <dbReference type="Google" id="ProtNLM"/>
    </source>
</evidence>